<dbReference type="RefSeq" id="WP_285609607.1">
    <property type="nucleotide sequence ID" value="NZ_BSSD01000002.1"/>
</dbReference>
<comment type="caution">
    <text evidence="2">The sequence shown here is derived from an EMBL/GenBank/DDBJ whole genome shotgun (WGS) entry which is preliminary data.</text>
</comment>
<name>A0A9W6V8L8_9PSEU</name>
<protein>
    <recommendedName>
        <fullName evidence="1">STAS domain-containing protein</fullName>
    </recommendedName>
</protein>
<dbReference type="AlphaFoldDB" id="A0A9W6V8L8"/>
<dbReference type="Proteomes" id="UP001165042">
    <property type="component" value="Unassembled WGS sequence"/>
</dbReference>
<keyword evidence="3" id="KW-1185">Reference proteome</keyword>
<dbReference type="SUPFAM" id="SSF52091">
    <property type="entry name" value="SpoIIaa-like"/>
    <property type="match status" value="1"/>
</dbReference>
<evidence type="ECO:0000259" key="1">
    <source>
        <dbReference type="PROSITE" id="PS50801"/>
    </source>
</evidence>
<evidence type="ECO:0000313" key="3">
    <source>
        <dbReference type="Proteomes" id="UP001165042"/>
    </source>
</evidence>
<gene>
    <name evidence="2" type="ORF">Aglo03_19150</name>
</gene>
<dbReference type="EMBL" id="BSSD01000002">
    <property type="protein sequence ID" value="GLW91099.1"/>
    <property type="molecule type" value="Genomic_DNA"/>
</dbReference>
<proteinExistence type="predicted"/>
<evidence type="ECO:0000313" key="2">
    <source>
        <dbReference type="EMBL" id="GLW91099.1"/>
    </source>
</evidence>
<accession>A0A9W6V8L8</accession>
<organism evidence="2 3">
    <name type="scientific">Actinokineospora globicatena</name>
    <dbReference type="NCBI Taxonomy" id="103729"/>
    <lineage>
        <taxon>Bacteria</taxon>
        <taxon>Bacillati</taxon>
        <taxon>Actinomycetota</taxon>
        <taxon>Actinomycetes</taxon>
        <taxon>Pseudonocardiales</taxon>
        <taxon>Pseudonocardiaceae</taxon>
        <taxon>Actinokineospora</taxon>
    </lineage>
</organism>
<dbReference type="InterPro" id="IPR002645">
    <property type="entry name" value="STAS_dom"/>
</dbReference>
<dbReference type="Gene3D" id="3.30.750.24">
    <property type="entry name" value="STAS domain"/>
    <property type="match status" value="1"/>
</dbReference>
<sequence length="123" mass="12635">MRGVEVSWALTGWAVVVRVAGEVGAVDVAAVDAELRAVCAACEPGAVVVLDLLDIALPSAHGARLISRFVAGCARGRARVCLVVDTGGAAYRVLRVAGVSERVPVFAGVREARAAVDRVVSGR</sequence>
<dbReference type="PROSITE" id="PS50801">
    <property type="entry name" value="STAS"/>
    <property type="match status" value="1"/>
</dbReference>
<feature type="domain" description="STAS" evidence="1">
    <location>
        <begin position="15"/>
        <end position="116"/>
    </location>
</feature>
<reference evidence="2" key="1">
    <citation type="submission" date="2023-02" db="EMBL/GenBank/DDBJ databases">
        <title>Actinokineospora globicatena NBRC 15670.</title>
        <authorList>
            <person name="Ichikawa N."/>
            <person name="Sato H."/>
            <person name="Tonouchi N."/>
        </authorList>
    </citation>
    <scope>NUCLEOTIDE SEQUENCE</scope>
    <source>
        <strain evidence="2">NBRC 15670</strain>
    </source>
</reference>
<dbReference type="InterPro" id="IPR036513">
    <property type="entry name" value="STAS_dom_sf"/>
</dbReference>